<reference evidence="10 11" key="1">
    <citation type="journal article" date="2015" name="Genome Announc.">
        <title>Expanding the biotechnology potential of lactobacilli through comparative genomics of 213 strains and associated genera.</title>
        <authorList>
            <person name="Sun Z."/>
            <person name="Harris H.M."/>
            <person name="McCann A."/>
            <person name="Guo C."/>
            <person name="Argimon S."/>
            <person name="Zhang W."/>
            <person name="Yang X."/>
            <person name="Jeffery I.B."/>
            <person name="Cooney J.C."/>
            <person name="Kagawa T.F."/>
            <person name="Liu W."/>
            <person name="Song Y."/>
            <person name="Salvetti E."/>
            <person name="Wrobel A."/>
            <person name="Rasinkangas P."/>
            <person name="Parkhill J."/>
            <person name="Rea M.C."/>
            <person name="O'Sullivan O."/>
            <person name="Ritari J."/>
            <person name="Douillard F.P."/>
            <person name="Paul Ross R."/>
            <person name="Yang R."/>
            <person name="Briner A.E."/>
            <person name="Felis G.E."/>
            <person name="de Vos W.M."/>
            <person name="Barrangou R."/>
            <person name="Klaenhammer T.R."/>
            <person name="Caufield P.W."/>
            <person name="Cui Y."/>
            <person name="Zhang H."/>
            <person name="O'Toole P.W."/>
        </authorList>
    </citation>
    <scope>NUCLEOTIDE SEQUENCE [LARGE SCALE GENOMIC DNA]</scope>
    <source>
        <strain evidence="10 11">DSM 19674</strain>
    </source>
</reference>
<keyword evidence="3 9" id="KW-1003">Cell membrane</keyword>
<feature type="transmembrane region" description="Helical" evidence="9">
    <location>
        <begin position="32"/>
        <end position="54"/>
    </location>
</feature>
<sequence>MYFEKGKINEGDLAKMFKEFQEFISRGSVVDLAVGVIVGAAFNSLVSALTTYILNPLIGLIIGQIDLSDMKFQVLGANFLIGDFINAVINFLIIMFVVFIIVKMMNRMRRDGSRSKFDKNGDEIPDPQTEYLQQIRDLLRYQQRNNNNNNRY</sequence>
<evidence type="ECO:0000256" key="8">
    <source>
        <dbReference type="ARBA" id="ARBA00023303"/>
    </source>
</evidence>
<dbReference type="InterPro" id="IPR036019">
    <property type="entry name" value="MscL_channel"/>
</dbReference>
<comment type="caution">
    <text evidence="10">The sequence shown here is derived from an EMBL/GenBank/DDBJ whole genome shotgun (WGS) entry which is preliminary data.</text>
</comment>
<dbReference type="InterPro" id="IPR037673">
    <property type="entry name" value="MSC/AndL"/>
</dbReference>
<dbReference type="PRINTS" id="PR01264">
    <property type="entry name" value="MECHCHANNEL"/>
</dbReference>
<proteinExistence type="inferred from homology"/>
<keyword evidence="5 9" id="KW-1133">Transmembrane helix</keyword>
<dbReference type="STRING" id="1423788.FC78_GL000218"/>
<dbReference type="PANTHER" id="PTHR30266:SF2">
    <property type="entry name" value="LARGE-CONDUCTANCE MECHANOSENSITIVE CHANNEL"/>
    <property type="match status" value="1"/>
</dbReference>
<evidence type="ECO:0000256" key="6">
    <source>
        <dbReference type="ARBA" id="ARBA00023065"/>
    </source>
</evidence>
<gene>
    <name evidence="9" type="primary">mscL</name>
    <name evidence="10" type="ORF">FC78_GL000218</name>
</gene>
<accession>A0A0R1KE23</accession>
<dbReference type="GO" id="GO:0005886">
    <property type="term" value="C:plasma membrane"/>
    <property type="evidence" value="ECO:0007669"/>
    <property type="project" value="UniProtKB-SubCell"/>
</dbReference>
<dbReference type="HAMAP" id="MF_00115">
    <property type="entry name" value="MscL"/>
    <property type="match status" value="1"/>
</dbReference>
<evidence type="ECO:0000256" key="1">
    <source>
        <dbReference type="ARBA" id="ARBA00004141"/>
    </source>
</evidence>
<dbReference type="PANTHER" id="PTHR30266">
    <property type="entry name" value="MECHANOSENSITIVE CHANNEL MSCL"/>
    <property type="match status" value="1"/>
</dbReference>
<organism evidence="10 11">
    <name type="scientific">Companilactobacillus bobalius DSM 19674</name>
    <dbReference type="NCBI Taxonomy" id="1423788"/>
    <lineage>
        <taxon>Bacteria</taxon>
        <taxon>Bacillati</taxon>
        <taxon>Bacillota</taxon>
        <taxon>Bacilli</taxon>
        <taxon>Lactobacillales</taxon>
        <taxon>Lactobacillaceae</taxon>
        <taxon>Companilactobacillus</taxon>
        <taxon>Companilactobacillus bobalius</taxon>
    </lineage>
</organism>
<dbReference type="Proteomes" id="UP000051515">
    <property type="component" value="Unassembled WGS sequence"/>
</dbReference>
<dbReference type="PATRIC" id="fig|1423788.3.peg.225"/>
<evidence type="ECO:0000256" key="2">
    <source>
        <dbReference type="ARBA" id="ARBA00022448"/>
    </source>
</evidence>
<keyword evidence="2 9" id="KW-0813">Transport</keyword>
<evidence type="ECO:0000256" key="4">
    <source>
        <dbReference type="ARBA" id="ARBA00022692"/>
    </source>
</evidence>
<keyword evidence="7 9" id="KW-0472">Membrane</keyword>
<comment type="function">
    <text evidence="9">Channel that opens in response to stretch forces in the membrane lipid bilayer. May participate in the regulation of osmotic pressure changes within the cell.</text>
</comment>
<evidence type="ECO:0000256" key="5">
    <source>
        <dbReference type="ARBA" id="ARBA00022989"/>
    </source>
</evidence>
<evidence type="ECO:0000313" key="10">
    <source>
        <dbReference type="EMBL" id="KRK81918.1"/>
    </source>
</evidence>
<evidence type="ECO:0000256" key="9">
    <source>
        <dbReference type="HAMAP-Rule" id="MF_00115"/>
    </source>
</evidence>
<dbReference type="SUPFAM" id="SSF81330">
    <property type="entry name" value="Gated mechanosensitive channel"/>
    <property type="match status" value="1"/>
</dbReference>
<protein>
    <recommendedName>
        <fullName evidence="9">Large-conductance mechanosensitive channel</fullName>
    </recommendedName>
</protein>
<keyword evidence="11" id="KW-1185">Reference proteome</keyword>
<dbReference type="EMBL" id="AZDY01000041">
    <property type="protein sequence ID" value="KRK81918.1"/>
    <property type="molecule type" value="Genomic_DNA"/>
</dbReference>
<comment type="subunit">
    <text evidence="9">Homopentamer.</text>
</comment>
<dbReference type="AlphaFoldDB" id="A0A0R1KE23"/>
<evidence type="ECO:0000256" key="7">
    <source>
        <dbReference type="ARBA" id="ARBA00023136"/>
    </source>
</evidence>
<keyword evidence="6 9" id="KW-0406">Ion transport</keyword>
<evidence type="ECO:0000313" key="11">
    <source>
        <dbReference type="Proteomes" id="UP000051515"/>
    </source>
</evidence>
<keyword evidence="8 9" id="KW-0407">Ion channel</keyword>
<comment type="similarity">
    <text evidence="9">Belongs to the MscL family.</text>
</comment>
<name>A0A0R1KE23_9LACO</name>
<feature type="transmembrane region" description="Helical" evidence="9">
    <location>
        <begin position="74"/>
        <end position="102"/>
    </location>
</feature>
<dbReference type="NCBIfam" id="TIGR00220">
    <property type="entry name" value="mscL"/>
    <property type="match status" value="1"/>
</dbReference>
<keyword evidence="4 9" id="KW-0812">Transmembrane</keyword>
<dbReference type="Gene3D" id="1.10.1200.120">
    <property type="entry name" value="Large-conductance mechanosensitive channel, MscL, domain 1"/>
    <property type="match status" value="1"/>
</dbReference>
<dbReference type="Pfam" id="PF01741">
    <property type="entry name" value="MscL"/>
    <property type="match status" value="1"/>
</dbReference>
<dbReference type="GO" id="GO:0008381">
    <property type="term" value="F:mechanosensitive monoatomic ion channel activity"/>
    <property type="evidence" value="ECO:0007669"/>
    <property type="project" value="UniProtKB-UniRule"/>
</dbReference>
<dbReference type="InterPro" id="IPR001185">
    <property type="entry name" value="MS_channel"/>
</dbReference>
<evidence type="ECO:0000256" key="3">
    <source>
        <dbReference type="ARBA" id="ARBA00022475"/>
    </source>
</evidence>
<comment type="subcellular location">
    <subcellularLocation>
        <location evidence="9">Cell membrane</location>
        <topology evidence="9">Multi-pass membrane protein</topology>
    </subcellularLocation>
    <subcellularLocation>
        <location evidence="1">Membrane</location>
        <topology evidence="1">Multi-pass membrane protein</topology>
    </subcellularLocation>
</comment>